<accession>A0AAD7FKQ7</accession>
<dbReference type="InterPro" id="IPR051132">
    <property type="entry name" value="3-5_Exonuclease_domain"/>
</dbReference>
<keyword evidence="6" id="KW-1185">Reference proteome</keyword>
<dbReference type="InterPro" id="IPR012337">
    <property type="entry name" value="RNaseH-like_sf"/>
</dbReference>
<sequence length="704" mass="79276">MTDATRKDDEPDQSPDARVGVAAPTNTIADLPAYPMTDTVWYLTTEAAVDDALAPIVDGVVGFDTEFDKRSPTPEEAMIEAFIEQAHFVHFPVAWTNIALCVIQIARGKDVWVINLNKVKAYPRHLECILRSPDILKVGVGLNSDVPHIWADLRTDMLNMVDVGLMAKLLLAHKYPDHSYGNLSLQNSAADVLGFYVDKSTQDSDWKCKATEGELDHEQITYAAKDASVALSLYPELVYGLEKKQRDLRITIPRNWYCMDSRYGNNKNQIAVMNDDELITGGGYFLMAGELERFRRLPVEILCMVFIHSFGCFLANARGYAKARESVRTACRDWMELVDELPGAWSAVYVCLETSIDTMDKHFDNAKHFKLTVQFDFSDHRYLSTNTWTQHNFLPIISASFEQLAVSPERCTRLTVRSCLRTATSTIESYVSHLKLPALQILNIHFLFIRPEEPQATTNLVVTHSSPSIALAGLIELKLQGLFPRWRNGQPYNGLSWLSLHMMRGSTAMTWAEARALFVAASRLIGLRLDQVECTNFLTTPERLPTLWYLKKFALSVSHHSSVRMARAIDMPAVKWLTLTARADDNVYHIIIENLQAMEQATHLTLNIQCRETSTLRSLLCKFPRLTHLDYTSNNARMVELLASTAAAALPKQLAHMKVCPQLAEIAASKRATKISTTDLLTRRSKAFFSRRLKVFVGGVEVQA</sequence>
<organism evidence="5 6">
    <name type="scientific">Mycena rosella</name>
    <name type="common">Pink bonnet</name>
    <name type="synonym">Agaricus rosellus</name>
    <dbReference type="NCBI Taxonomy" id="1033263"/>
    <lineage>
        <taxon>Eukaryota</taxon>
        <taxon>Fungi</taxon>
        <taxon>Dikarya</taxon>
        <taxon>Basidiomycota</taxon>
        <taxon>Agaricomycotina</taxon>
        <taxon>Agaricomycetes</taxon>
        <taxon>Agaricomycetidae</taxon>
        <taxon>Agaricales</taxon>
        <taxon>Marasmiineae</taxon>
        <taxon>Mycenaceae</taxon>
        <taxon>Mycena</taxon>
    </lineage>
</organism>
<reference evidence="5" key="1">
    <citation type="submission" date="2023-03" db="EMBL/GenBank/DDBJ databases">
        <title>Massive genome expansion in bonnet fungi (Mycena s.s.) driven by repeated elements and novel gene families across ecological guilds.</title>
        <authorList>
            <consortium name="Lawrence Berkeley National Laboratory"/>
            <person name="Harder C.B."/>
            <person name="Miyauchi S."/>
            <person name="Viragh M."/>
            <person name="Kuo A."/>
            <person name="Thoen E."/>
            <person name="Andreopoulos B."/>
            <person name="Lu D."/>
            <person name="Skrede I."/>
            <person name="Drula E."/>
            <person name="Henrissat B."/>
            <person name="Morin E."/>
            <person name="Kohler A."/>
            <person name="Barry K."/>
            <person name="LaButti K."/>
            <person name="Morin E."/>
            <person name="Salamov A."/>
            <person name="Lipzen A."/>
            <person name="Mereny Z."/>
            <person name="Hegedus B."/>
            <person name="Baldrian P."/>
            <person name="Stursova M."/>
            <person name="Weitz H."/>
            <person name="Taylor A."/>
            <person name="Grigoriev I.V."/>
            <person name="Nagy L.G."/>
            <person name="Martin F."/>
            <person name="Kauserud H."/>
        </authorList>
    </citation>
    <scope>NUCLEOTIDE SEQUENCE</scope>
    <source>
        <strain evidence="5">CBHHK067</strain>
    </source>
</reference>
<dbReference type="Gene3D" id="3.30.420.10">
    <property type="entry name" value="Ribonuclease H-like superfamily/Ribonuclease H"/>
    <property type="match status" value="1"/>
</dbReference>
<dbReference type="GO" id="GO:0008408">
    <property type="term" value="F:3'-5' exonuclease activity"/>
    <property type="evidence" value="ECO:0007669"/>
    <property type="project" value="InterPro"/>
</dbReference>
<dbReference type="AlphaFoldDB" id="A0AAD7FKQ7"/>
<dbReference type="InterPro" id="IPR002562">
    <property type="entry name" value="3'-5'_exonuclease_dom"/>
</dbReference>
<protein>
    <recommendedName>
        <fullName evidence="4">3'-5' exonuclease domain-containing protein</fullName>
    </recommendedName>
</protein>
<dbReference type="Gene3D" id="3.80.10.10">
    <property type="entry name" value="Ribonuclease Inhibitor"/>
    <property type="match status" value="1"/>
</dbReference>
<evidence type="ECO:0000259" key="4">
    <source>
        <dbReference type="SMART" id="SM00474"/>
    </source>
</evidence>
<evidence type="ECO:0000313" key="5">
    <source>
        <dbReference type="EMBL" id="KAJ7629623.1"/>
    </source>
</evidence>
<gene>
    <name evidence="5" type="ORF">B0H17DRAFT_1218098</name>
</gene>
<keyword evidence="2" id="KW-0378">Hydrolase</keyword>
<evidence type="ECO:0000313" key="6">
    <source>
        <dbReference type="Proteomes" id="UP001221757"/>
    </source>
</evidence>
<name>A0AAD7FKQ7_MYCRO</name>
<dbReference type="PANTHER" id="PTHR13620:SF104">
    <property type="entry name" value="EXONUCLEASE 3'-5' DOMAIN-CONTAINING PROTEIN 2"/>
    <property type="match status" value="1"/>
</dbReference>
<dbReference type="EMBL" id="JARKIE010000534">
    <property type="protein sequence ID" value="KAJ7629623.1"/>
    <property type="molecule type" value="Genomic_DNA"/>
</dbReference>
<comment type="caution">
    <text evidence="5">The sequence shown here is derived from an EMBL/GenBank/DDBJ whole genome shotgun (WGS) entry which is preliminary data.</text>
</comment>
<evidence type="ECO:0000256" key="2">
    <source>
        <dbReference type="ARBA" id="ARBA00022801"/>
    </source>
</evidence>
<dbReference type="Proteomes" id="UP001221757">
    <property type="component" value="Unassembled WGS sequence"/>
</dbReference>
<dbReference type="InterPro" id="IPR036397">
    <property type="entry name" value="RNaseH_sf"/>
</dbReference>
<feature type="region of interest" description="Disordered" evidence="3">
    <location>
        <begin position="1"/>
        <end position="22"/>
    </location>
</feature>
<proteinExistence type="predicted"/>
<evidence type="ECO:0000256" key="3">
    <source>
        <dbReference type="SAM" id="MobiDB-lite"/>
    </source>
</evidence>
<dbReference type="SMART" id="SM00474">
    <property type="entry name" value="35EXOc"/>
    <property type="match status" value="1"/>
</dbReference>
<dbReference type="InterPro" id="IPR032675">
    <property type="entry name" value="LRR_dom_sf"/>
</dbReference>
<keyword evidence="1" id="KW-0540">Nuclease</keyword>
<dbReference type="GO" id="GO:0005737">
    <property type="term" value="C:cytoplasm"/>
    <property type="evidence" value="ECO:0007669"/>
    <property type="project" value="TreeGrafter"/>
</dbReference>
<dbReference type="GO" id="GO:0005634">
    <property type="term" value="C:nucleus"/>
    <property type="evidence" value="ECO:0007669"/>
    <property type="project" value="TreeGrafter"/>
</dbReference>
<evidence type="ECO:0000256" key="1">
    <source>
        <dbReference type="ARBA" id="ARBA00022722"/>
    </source>
</evidence>
<dbReference type="GO" id="GO:0003676">
    <property type="term" value="F:nucleic acid binding"/>
    <property type="evidence" value="ECO:0007669"/>
    <property type="project" value="InterPro"/>
</dbReference>
<dbReference type="PANTHER" id="PTHR13620">
    <property type="entry name" value="3-5 EXONUCLEASE"/>
    <property type="match status" value="1"/>
</dbReference>
<dbReference type="SUPFAM" id="SSF53098">
    <property type="entry name" value="Ribonuclease H-like"/>
    <property type="match status" value="1"/>
</dbReference>
<dbReference type="GO" id="GO:0006139">
    <property type="term" value="P:nucleobase-containing compound metabolic process"/>
    <property type="evidence" value="ECO:0007669"/>
    <property type="project" value="InterPro"/>
</dbReference>
<dbReference type="Pfam" id="PF01612">
    <property type="entry name" value="DNA_pol_A_exo1"/>
    <property type="match status" value="1"/>
</dbReference>
<feature type="domain" description="3'-5' exonuclease" evidence="4">
    <location>
        <begin position="70"/>
        <end position="242"/>
    </location>
</feature>